<keyword evidence="2" id="KW-0808">Transferase</keyword>
<dbReference type="GO" id="GO:0032259">
    <property type="term" value="P:methylation"/>
    <property type="evidence" value="ECO:0007669"/>
    <property type="project" value="UniProtKB-KW"/>
</dbReference>
<feature type="domain" description="Methyltransferase type 11" evidence="1">
    <location>
        <begin position="45"/>
        <end position="136"/>
    </location>
</feature>
<dbReference type="Pfam" id="PF08241">
    <property type="entry name" value="Methyltransf_11"/>
    <property type="match status" value="1"/>
</dbReference>
<name>A0ABS5UUL3_9BIFI</name>
<dbReference type="EMBL" id="JAFEJU010000002">
    <property type="protein sequence ID" value="MBT1174742.1"/>
    <property type="molecule type" value="Genomic_DNA"/>
</dbReference>
<dbReference type="SUPFAM" id="SSF53335">
    <property type="entry name" value="S-adenosyl-L-methionine-dependent methyltransferases"/>
    <property type="match status" value="1"/>
</dbReference>
<organism evidence="2 3">
    <name type="scientific">Bifidobacterium colobi</name>
    <dbReference type="NCBI Taxonomy" id="2809026"/>
    <lineage>
        <taxon>Bacteria</taxon>
        <taxon>Bacillati</taxon>
        <taxon>Actinomycetota</taxon>
        <taxon>Actinomycetes</taxon>
        <taxon>Bifidobacteriales</taxon>
        <taxon>Bifidobacteriaceae</taxon>
        <taxon>Bifidobacterium</taxon>
    </lineage>
</organism>
<dbReference type="Gene3D" id="3.40.50.150">
    <property type="entry name" value="Vaccinia Virus protein VP39"/>
    <property type="match status" value="1"/>
</dbReference>
<dbReference type="RefSeq" id="WP_214375959.1">
    <property type="nucleotide sequence ID" value="NZ_JAFEJU010000002.1"/>
</dbReference>
<proteinExistence type="predicted"/>
<evidence type="ECO:0000313" key="2">
    <source>
        <dbReference type="EMBL" id="MBT1174742.1"/>
    </source>
</evidence>
<dbReference type="CDD" id="cd02440">
    <property type="entry name" value="AdoMet_MTases"/>
    <property type="match status" value="1"/>
</dbReference>
<comment type="caution">
    <text evidence="2">The sequence shown here is derived from an EMBL/GenBank/DDBJ whole genome shotgun (WGS) entry which is preliminary data.</text>
</comment>
<sequence>MTDAFRHEYFDDFERDHPNIFAAKLKLLETAITLDGARETGYTVSVGAGTGSYEAALRADGYETNRIVEPSTNLAAEARARGFDVTEAFAQDVPFEESSIDTIFYNGSAFGFIDESDLRDLFRAHYRQLKPGGVLALLDVPPASALGLAVQASFLIEQESYISEVLRASWYSADTPRKEYWRTTDTYRELLEYGGFTQLLTWQTLRRHLIYQNESVELPVPGYQEGSYVALVAVK</sequence>
<protein>
    <submittedName>
        <fullName evidence="2">Class I SAM-dependent methyltransferase</fullName>
    </submittedName>
</protein>
<dbReference type="InterPro" id="IPR013216">
    <property type="entry name" value="Methyltransf_11"/>
</dbReference>
<evidence type="ECO:0000313" key="3">
    <source>
        <dbReference type="Proteomes" id="UP000711736"/>
    </source>
</evidence>
<evidence type="ECO:0000259" key="1">
    <source>
        <dbReference type="Pfam" id="PF08241"/>
    </source>
</evidence>
<accession>A0ABS5UUL3</accession>
<dbReference type="InterPro" id="IPR029063">
    <property type="entry name" value="SAM-dependent_MTases_sf"/>
</dbReference>
<keyword evidence="2" id="KW-0489">Methyltransferase</keyword>
<gene>
    <name evidence="2" type="ORF">JS530_04355</name>
</gene>
<keyword evidence="3" id="KW-1185">Reference proteome</keyword>
<dbReference type="GO" id="GO:0008168">
    <property type="term" value="F:methyltransferase activity"/>
    <property type="evidence" value="ECO:0007669"/>
    <property type="project" value="UniProtKB-KW"/>
</dbReference>
<reference evidence="2 3" key="1">
    <citation type="journal article" date="2021" name="Environ. Microbiol.">
        <title>Genetic insights into the dark matter of the mammalian gut microbiota through targeted genome reconstruction.</title>
        <authorList>
            <person name="Lugli G.A."/>
            <person name="Alessandri G."/>
            <person name="Milani C."/>
            <person name="Viappiani A."/>
            <person name="Fontana F."/>
            <person name="Tarracchini C."/>
            <person name="Mancabelli L."/>
            <person name="Argentini C."/>
            <person name="Ruiz L."/>
            <person name="Margolles A."/>
            <person name="van Sinderen D."/>
            <person name="Turroni F."/>
            <person name="Ventura M."/>
        </authorList>
    </citation>
    <scope>NUCLEOTIDE SEQUENCE [LARGE SCALE GENOMIC DNA]</scope>
    <source>
        <strain evidence="2 3">LC6</strain>
    </source>
</reference>
<dbReference type="Proteomes" id="UP000711736">
    <property type="component" value="Unassembled WGS sequence"/>
</dbReference>